<dbReference type="Proteomes" id="UP001054945">
    <property type="component" value="Unassembled WGS sequence"/>
</dbReference>
<name>A0AAV4VI08_CAEEX</name>
<reference evidence="2 3" key="1">
    <citation type="submission" date="2021-06" db="EMBL/GenBank/DDBJ databases">
        <title>Caerostris extrusa draft genome.</title>
        <authorList>
            <person name="Kono N."/>
            <person name="Arakawa K."/>
        </authorList>
    </citation>
    <scope>NUCLEOTIDE SEQUENCE [LARGE SCALE GENOMIC DNA]</scope>
</reference>
<dbReference type="AlphaFoldDB" id="A0AAV4VI08"/>
<comment type="caution">
    <text evidence="2">The sequence shown here is derived from an EMBL/GenBank/DDBJ whole genome shotgun (WGS) entry which is preliminary data.</text>
</comment>
<evidence type="ECO:0000313" key="2">
    <source>
        <dbReference type="EMBL" id="GIY69605.1"/>
    </source>
</evidence>
<accession>A0AAV4VI08</accession>
<feature type="region of interest" description="Disordered" evidence="1">
    <location>
        <begin position="1"/>
        <end position="36"/>
    </location>
</feature>
<keyword evidence="3" id="KW-1185">Reference proteome</keyword>
<proteinExistence type="predicted"/>
<dbReference type="EMBL" id="BPLR01014554">
    <property type="protein sequence ID" value="GIY69605.1"/>
    <property type="molecule type" value="Genomic_DNA"/>
</dbReference>
<protein>
    <recommendedName>
        <fullName evidence="4">Galectin</fullName>
    </recommendedName>
</protein>
<gene>
    <name evidence="2" type="ORF">CEXT_546931</name>
</gene>
<evidence type="ECO:0000256" key="1">
    <source>
        <dbReference type="SAM" id="MobiDB-lite"/>
    </source>
</evidence>
<sequence length="117" mass="13050">MGNLCNEKTSVKPLQPRQKKLEPQSKTGSHIGRVGGGPRVWKFVFERGMVETSAIGKNWNLNLRVGRGTSRVEVCINNEEWLKPLQSAKTGTSIFKSGRVDLVCGVCINNEEWLKPL</sequence>
<evidence type="ECO:0008006" key="4">
    <source>
        <dbReference type="Google" id="ProtNLM"/>
    </source>
</evidence>
<organism evidence="2 3">
    <name type="scientific">Caerostris extrusa</name>
    <name type="common">Bark spider</name>
    <name type="synonym">Caerostris bankana</name>
    <dbReference type="NCBI Taxonomy" id="172846"/>
    <lineage>
        <taxon>Eukaryota</taxon>
        <taxon>Metazoa</taxon>
        <taxon>Ecdysozoa</taxon>
        <taxon>Arthropoda</taxon>
        <taxon>Chelicerata</taxon>
        <taxon>Arachnida</taxon>
        <taxon>Araneae</taxon>
        <taxon>Araneomorphae</taxon>
        <taxon>Entelegynae</taxon>
        <taxon>Araneoidea</taxon>
        <taxon>Araneidae</taxon>
        <taxon>Caerostris</taxon>
    </lineage>
</organism>
<evidence type="ECO:0000313" key="3">
    <source>
        <dbReference type="Proteomes" id="UP001054945"/>
    </source>
</evidence>